<feature type="non-terminal residue" evidence="1">
    <location>
        <position position="1"/>
    </location>
</feature>
<dbReference type="Proteomes" id="UP000229706">
    <property type="component" value="Unassembled WGS sequence"/>
</dbReference>
<dbReference type="EMBL" id="PFTH01000230">
    <property type="protein sequence ID" value="PJB87560.1"/>
    <property type="molecule type" value="Genomic_DNA"/>
</dbReference>
<feature type="non-terminal residue" evidence="1">
    <location>
        <position position="134"/>
    </location>
</feature>
<organism evidence="1 2">
    <name type="scientific">Candidatus Roizmanbacteria bacterium CG_4_9_14_0_8_um_filter_34_12</name>
    <dbReference type="NCBI Taxonomy" id="1974840"/>
    <lineage>
        <taxon>Bacteria</taxon>
        <taxon>Candidatus Roizmaniibacteriota</taxon>
    </lineage>
</organism>
<protein>
    <submittedName>
        <fullName evidence="1">Uncharacterized protein</fullName>
    </submittedName>
</protein>
<evidence type="ECO:0000313" key="2">
    <source>
        <dbReference type="Proteomes" id="UP000229706"/>
    </source>
</evidence>
<dbReference type="SUPFAM" id="SSF53756">
    <property type="entry name" value="UDP-Glycosyltransferase/glycogen phosphorylase"/>
    <property type="match status" value="1"/>
</dbReference>
<name>A0A2M8DAZ0_9BACT</name>
<accession>A0A2M8DAZ0</accession>
<reference evidence="2" key="1">
    <citation type="submission" date="2017-09" db="EMBL/GenBank/DDBJ databases">
        <title>Depth-based differentiation of microbial function through sediment-hosted aquifers and enrichment of novel symbionts in the deep terrestrial subsurface.</title>
        <authorList>
            <person name="Probst A.J."/>
            <person name="Ladd B."/>
            <person name="Jarett J.K."/>
            <person name="Geller-Mcgrath D.E."/>
            <person name="Sieber C.M.K."/>
            <person name="Emerson J.B."/>
            <person name="Anantharaman K."/>
            <person name="Thomas B.C."/>
            <person name="Malmstrom R."/>
            <person name="Stieglmeier M."/>
            <person name="Klingl A."/>
            <person name="Woyke T."/>
            <person name="Ryan C.M."/>
            <person name="Banfield J.F."/>
        </authorList>
    </citation>
    <scope>NUCLEOTIDE SEQUENCE [LARGE SCALE GENOMIC DNA]</scope>
</reference>
<evidence type="ECO:0000313" key="1">
    <source>
        <dbReference type="EMBL" id="PJB87560.1"/>
    </source>
</evidence>
<gene>
    <name evidence="1" type="ORF">CO083_06290</name>
</gene>
<sequence>GSVLDKANILQEFDIFFYVTDGSYFLSTAKKNYIFCMVPQKNLYQMSLVNRLKTKNCSFICNSKYTQSWLTKWGIKTQVIYPYIANDFVNLDINQLQKENIILSVGRFFGHLHSKKQAEIINTFNKLKQTNPLY</sequence>
<comment type="caution">
    <text evidence="1">The sequence shown here is derived from an EMBL/GenBank/DDBJ whole genome shotgun (WGS) entry which is preliminary data.</text>
</comment>
<dbReference type="AlphaFoldDB" id="A0A2M8DAZ0"/>
<proteinExistence type="predicted"/>